<dbReference type="GO" id="GO:0005829">
    <property type="term" value="C:cytosol"/>
    <property type="evidence" value="ECO:0007669"/>
    <property type="project" value="TreeGrafter"/>
</dbReference>
<gene>
    <name evidence="6" type="ORF">DXH47_08785</name>
</gene>
<dbReference type="AlphaFoldDB" id="A0A4Q0VGU5"/>
<keyword evidence="7" id="KW-1185">Reference proteome</keyword>
<keyword evidence="2" id="KW-0805">Transcription regulation</keyword>
<dbReference type="PANTHER" id="PTHR30419">
    <property type="entry name" value="HTH-TYPE TRANSCRIPTIONAL REGULATOR YBHD"/>
    <property type="match status" value="1"/>
</dbReference>
<comment type="similarity">
    <text evidence="1">Belongs to the LysR transcriptional regulatory family.</text>
</comment>
<feature type="domain" description="HTH lysR-type" evidence="5">
    <location>
        <begin position="1"/>
        <end position="58"/>
    </location>
</feature>
<keyword evidence="4" id="KW-0804">Transcription</keyword>
<dbReference type="SUPFAM" id="SSF53850">
    <property type="entry name" value="Periplasmic binding protein-like II"/>
    <property type="match status" value="1"/>
</dbReference>
<dbReference type="InterPro" id="IPR005119">
    <property type="entry name" value="LysR_subst-bd"/>
</dbReference>
<dbReference type="Gene3D" id="3.40.190.290">
    <property type="match status" value="1"/>
</dbReference>
<dbReference type="InterPro" id="IPR036388">
    <property type="entry name" value="WH-like_DNA-bd_sf"/>
</dbReference>
<dbReference type="InterPro" id="IPR050950">
    <property type="entry name" value="HTH-type_LysR_regulators"/>
</dbReference>
<dbReference type="EMBL" id="QXIL01000019">
    <property type="protein sequence ID" value="RXI77597.1"/>
    <property type="molecule type" value="Genomic_DNA"/>
</dbReference>
<evidence type="ECO:0000313" key="7">
    <source>
        <dbReference type="Proteomes" id="UP000290602"/>
    </source>
</evidence>
<dbReference type="PROSITE" id="PS50931">
    <property type="entry name" value="HTH_LYSR"/>
    <property type="match status" value="1"/>
</dbReference>
<evidence type="ECO:0000313" key="6">
    <source>
        <dbReference type="EMBL" id="RXI77597.1"/>
    </source>
</evidence>
<dbReference type="SUPFAM" id="SSF46785">
    <property type="entry name" value="Winged helix' DNA-binding domain"/>
    <property type="match status" value="1"/>
</dbReference>
<evidence type="ECO:0000256" key="4">
    <source>
        <dbReference type="ARBA" id="ARBA00023163"/>
    </source>
</evidence>
<dbReference type="InterPro" id="IPR036390">
    <property type="entry name" value="WH_DNA-bd_sf"/>
</dbReference>
<reference evidence="6 7" key="1">
    <citation type="submission" date="2018-08" db="EMBL/GenBank/DDBJ databases">
        <title>Lactobacillus suantsai sp. nov., isolated from traditional fermented suan-tsai in Taiwan.</title>
        <authorList>
            <person name="Huang C.-H."/>
        </authorList>
    </citation>
    <scope>NUCLEOTIDE SEQUENCE [LARGE SCALE GENOMIC DNA]</scope>
    <source>
        <strain evidence="6 7">BCRC 12945</strain>
    </source>
</reference>
<keyword evidence="3" id="KW-0238">DNA-binding</keyword>
<dbReference type="GO" id="GO:0003677">
    <property type="term" value="F:DNA binding"/>
    <property type="evidence" value="ECO:0007669"/>
    <property type="project" value="UniProtKB-KW"/>
</dbReference>
<dbReference type="Gene3D" id="1.10.10.10">
    <property type="entry name" value="Winged helix-like DNA-binding domain superfamily/Winged helix DNA-binding domain"/>
    <property type="match status" value="1"/>
</dbReference>
<evidence type="ECO:0000256" key="1">
    <source>
        <dbReference type="ARBA" id="ARBA00009437"/>
    </source>
</evidence>
<evidence type="ECO:0000259" key="5">
    <source>
        <dbReference type="PROSITE" id="PS50931"/>
    </source>
</evidence>
<comment type="caution">
    <text evidence="6">The sequence shown here is derived from an EMBL/GenBank/DDBJ whole genome shotgun (WGS) entry which is preliminary data.</text>
</comment>
<sequence length="294" mass="33723">MNTKDLAYFYQLIQQKSFSKVADYFHVTQPTITMAIKRLEAEYHTTLVQRDRVHNRLTITPTGQQLMAHATIVLNELSIARQEIDRLTQQQTVLALPPIIETHYFPRIAAQLQAQNMLQDIHIIEGGSVTLRRAIRNGEADIALLGSIEPLSYQQLLVREFDHQPFAIFVSKHHPLAKRRRITFSELRHEHFILFTDDFVHNAAFNQLTRRNHFRPTVVYRSNNTHVIMNMVAADVGVTFLTSIAAQQRSDVVRLTLLDDEQPEFITSIVSRTTHVLTPTQQKVLAILTASLEA</sequence>
<dbReference type="GO" id="GO:0003700">
    <property type="term" value="F:DNA-binding transcription factor activity"/>
    <property type="evidence" value="ECO:0007669"/>
    <property type="project" value="InterPro"/>
</dbReference>
<dbReference type="RefSeq" id="WP_129032961.1">
    <property type="nucleotide sequence ID" value="NZ_QXIL01000019.1"/>
</dbReference>
<dbReference type="Pfam" id="PF00126">
    <property type="entry name" value="HTH_1"/>
    <property type="match status" value="1"/>
</dbReference>
<evidence type="ECO:0000256" key="2">
    <source>
        <dbReference type="ARBA" id="ARBA00023015"/>
    </source>
</evidence>
<name>A0A4Q0VGU5_9LACO</name>
<organism evidence="6 7">
    <name type="scientific">Levilactobacillus suantsaii</name>
    <dbReference type="NCBI Taxonomy" id="2292255"/>
    <lineage>
        <taxon>Bacteria</taxon>
        <taxon>Bacillati</taxon>
        <taxon>Bacillota</taxon>
        <taxon>Bacilli</taxon>
        <taxon>Lactobacillales</taxon>
        <taxon>Lactobacillaceae</taxon>
        <taxon>Levilactobacillus</taxon>
    </lineage>
</organism>
<proteinExistence type="inferred from homology"/>
<dbReference type="Pfam" id="PF03466">
    <property type="entry name" value="LysR_substrate"/>
    <property type="match status" value="1"/>
</dbReference>
<accession>A0A4Q0VGU5</accession>
<dbReference type="OrthoDB" id="9803735at2"/>
<evidence type="ECO:0000256" key="3">
    <source>
        <dbReference type="ARBA" id="ARBA00023125"/>
    </source>
</evidence>
<protein>
    <submittedName>
        <fullName evidence="6">LysR family transcriptional regulator</fullName>
    </submittedName>
</protein>
<dbReference type="InterPro" id="IPR000847">
    <property type="entry name" value="LysR_HTH_N"/>
</dbReference>
<dbReference type="Proteomes" id="UP000290602">
    <property type="component" value="Unassembled WGS sequence"/>
</dbReference>